<dbReference type="InterPro" id="IPR001610">
    <property type="entry name" value="PAC"/>
</dbReference>
<dbReference type="Pfam" id="PF02518">
    <property type="entry name" value="HATPase_c"/>
    <property type="match status" value="1"/>
</dbReference>
<comment type="caution">
    <text evidence="9">The sequence shown here is derived from an EMBL/GenBank/DDBJ whole genome shotgun (WGS) entry which is preliminary data.</text>
</comment>
<comment type="catalytic activity">
    <reaction evidence="1">
        <text>ATP + protein L-histidine = ADP + protein N-phospho-L-histidine.</text>
        <dbReference type="EC" id="2.7.13.3"/>
    </reaction>
</comment>
<gene>
    <name evidence="9" type="ORF">ACFQZJ_16460</name>
</gene>
<dbReference type="InterPro" id="IPR005467">
    <property type="entry name" value="His_kinase_dom"/>
</dbReference>
<feature type="domain" description="PAC" evidence="8">
    <location>
        <begin position="74"/>
        <end position="126"/>
    </location>
</feature>
<keyword evidence="10" id="KW-1185">Reference proteome</keyword>
<keyword evidence="3" id="KW-0597">Phosphoprotein</keyword>
<accession>A0ABW3B6W8</accession>
<evidence type="ECO:0000256" key="1">
    <source>
        <dbReference type="ARBA" id="ARBA00000085"/>
    </source>
</evidence>
<dbReference type="SUPFAM" id="SSF55874">
    <property type="entry name" value="ATPase domain of HSP90 chaperone/DNA topoisomerase II/histidine kinase"/>
    <property type="match status" value="1"/>
</dbReference>
<dbReference type="EMBL" id="JBHTHY010000014">
    <property type="protein sequence ID" value="MFD0799068.1"/>
    <property type="molecule type" value="Genomic_DNA"/>
</dbReference>
<dbReference type="InterPro" id="IPR035965">
    <property type="entry name" value="PAS-like_dom_sf"/>
</dbReference>
<dbReference type="InterPro" id="IPR000014">
    <property type="entry name" value="PAS"/>
</dbReference>
<protein>
    <recommendedName>
        <fullName evidence="2">histidine kinase</fullName>
        <ecNumber evidence="2">2.7.13.3</ecNumber>
    </recommendedName>
</protein>
<evidence type="ECO:0000313" key="10">
    <source>
        <dbReference type="Proteomes" id="UP001597012"/>
    </source>
</evidence>
<dbReference type="Gene3D" id="3.30.565.10">
    <property type="entry name" value="Histidine kinase-like ATPase, C-terminal domain"/>
    <property type="match status" value="1"/>
</dbReference>
<dbReference type="InterPro" id="IPR013656">
    <property type="entry name" value="PAS_4"/>
</dbReference>
<evidence type="ECO:0000259" key="6">
    <source>
        <dbReference type="PROSITE" id="PS50109"/>
    </source>
</evidence>
<dbReference type="Gene3D" id="3.30.450.20">
    <property type="entry name" value="PAS domain"/>
    <property type="match status" value="4"/>
</dbReference>
<dbReference type="PROSITE" id="PS50112">
    <property type="entry name" value="PAS"/>
    <property type="match status" value="1"/>
</dbReference>
<dbReference type="SMART" id="SM00091">
    <property type="entry name" value="PAS"/>
    <property type="match status" value="3"/>
</dbReference>
<dbReference type="PRINTS" id="PR00344">
    <property type="entry name" value="BCTRLSENSOR"/>
</dbReference>
<name>A0ABW3B6W8_9FLAO</name>
<feature type="domain" description="PAC" evidence="8">
    <location>
        <begin position="448"/>
        <end position="500"/>
    </location>
</feature>
<reference evidence="10" key="1">
    <citation type="journal article" date="2019" name="Int. J. Syst. Evol. Microbiol.">
        <title>The Global Catalogue of Microorganisms (GCM) 10K type strain sequencing project: providing services to taxonomists for standard genome sequencing and annotation.</title>
        <authorList>
            <consortium name="The Broad Institute Genomics Platform"/>
            <consortium name="The Broad Institute Genome Sequencing Center for Infectious Disease"/>
            <person name="Wu L."/>
            <person name="Ma J."/>
        </authorList>
    </citation>
    <scope>NUCLEOTIDE SEQUENCE [LARGE SCALE GENOMIC DNA]</scope>
    <source>
        <strain evidence="10">CCUG 61948</strain>
    </source>
</reference>
<evidence type="ECO:0000256" key="5">
    <source>
        <dbReference type="ARBA" id="ARBA00022777"/>
    </source>
</evidence>
<dbReference type="InterPro" id="IPR036890">
    <property type="entry name" value="HATPase_C_sf"/>
</dbReference>
<feature type="domain" description="PAS" evidence="7">
    <location>
        <begin position="374"/>
        <end position="444"/>
    </location>
</feature>
<evidence type="ECO:0000256" key="4">
    <source>
        <dbReference type="ARBA" id="ARBA00022679"/>
    </source>
</evidence>
<keyword evidence="4" id="KW-0808">Transferase</keyword>
<evidence type="ECO:0000256" key="2">
    <source>
        <dbReference type="ARBA" id="ARBA00012438"/>
    </source>
</evidence>
<evidence type="ECO:0000256" key="3">
    <source>
        <dbReference type="ARBA" id="ARBA00022553"/>
    </source>
</evidence>
<dbReference type="Proteomes" id="UP001597012">
    <property type="component" value="Unassembled WGS sequence"/>
</dbReference>
<keyword evidence="5" id="KW-0418">Kinase</keyword>
<dbReference type="SMART" id="SM00387">
    <property type="entry name" value="HATPase_c"/>
    <property type="match status" value="1"/>
</dbReference>
<dbReference type="InterPro" id="IPR000700">
    <property type="entry name" value="PAS-assoc_C"/>
</dbReference>
<dbReference type="Gene3D" id="2.10.70.100">
    <property type="match status" value="1"/>
</dbReference>
<dbReference type="PROSITE" id="PS50109">
    <property type="entry name" value="HIS_KIN"/>
    <property type="match status" value="1"/>
</dbReference>
<dbReference type="PANTHER" id="PTHR43304:SF1">
    <property type="entry name" value="PAC DOMAIN-CONTAINING PROTEIN"/>
    <property type="match status" value="1"/>
</dbReference>
<sequence length="730" mass="82585">MKTIPTTLLVKDSLEALAMLDNELRLVTCSNAFIAKFATAPNNLEGKNILDIIPYTPTALKLALEESLTGVNLINAGERFVLPNGSVQWIKWKIQCVLDESGKTKGLMVILEDITKDKRENELLLRAELVSRTGSWEVDLLQDTLFWSPMTRIIHEVPEDYIPTIAGGINFYKEGYYRNLISELVNDAIVEGKPWDTELIIVTTTGKEIWVRAKGESELVNGKCIRISGTFQDIDEKKKIELKYKETAERLKIATNTSKIGIWDLNIEENVVVCNDNMYSMYNIPMDSSNLLDEWMKRIHPEDLERVQEELNATIAGEKPFNSQFRGVQPDGNIIYLIAYGAAQKNSLGEIVKVIGANWDITELRSTQLKLERNKESFLDTFTNSAIGMALINLEGEWIRVNKTICTIFGYTQEELAKTTFKDITYPEDLEMGLVLFQEILNGKRDSFQLEKRYTHKTGRIVYAVVNVTAAKDINGQLSHLIAQVMDTTSTKTAEKRLNSLLQVTKVQNDSLLNFAHIVSHNLRSHSSNMSMLTKFLLEENDEEERQNMIRMLVDATDSLTETIQHLNDVVQVKTDATENMRSVNLLHILNQIENSIKGLLTQENAKTHIKVSKAHNVKVVPAYLESILLNLYTNSLKYRSPFREPILNISSSKRGNTILIEFNDNGLGIDLKRHGAKLFGMYKTFHKHKEAKGIGLFITKNQIESMNGSITVESTVDVGTTFLITLEQG</sequence>
<dbReference type="InterPro" id="IPR052162">
    <property type="entry name" value="Sensor_kinase/Photoreceptor"/>
</dbReference>
<dbReference type="Pfam" id="PF08447">
    <property type="entry name" value="PAS_3"/>
    <property type="match status" value="2"/>
</dbReference>
<feature type="domain" description="PAC" evidence="8">
    <location>
        <begin position="321"/>
        <end position="373"/>
    </location>
</feature>
<evidence type="ECO:0000259" key="7">
    <source>
        <dbReference type="PROSITE" id="PS50112"/>
    </source>
</evidence>
<organism evidence="9 10">
    <name type="scientific">Maribacter chungangensis</name>
    <dbReference type="NCBI Taxonomy" id="1069117"/>
    <lineage>
        <taxon>Bacteria</taxon>
        <taxon>Pseudomonadati</taxon>
        <taxon>Bacteroidota</taxon>
        <taxon>Flavobacteriia</taxon>
        <taxon>Flavobacteriales</taxon>
        <taxon>Flavobacteriaceae</taxon>
        <taxon>Maribacter</taxon>
    </lineage>
</organism>
<dbReference type="Pfam" id="PF08448">
    <property type="entry name" value="PAS_4"/>
    <property type="match status" value="1"/>
</dbReference>
<dbReference type="NCBIfam" id="TIGR00229">
    <property type="entry name" value="sensory_box"/>
    <property type="match status" value="2"/>
</dbReference>
<dbReference type="InterPro" id="IPR003594">
    <property type="entry name" value="HATPase_dom"/>
</dbReference>
<dbReference type="PANTHER" id="PTHR43304">
    <property type="entry name" value="PHYTOCHROME-LIKE PROTEIN CPH1"/>
    <property type="match status" value="1"/>
</dbReference>
<dbReference type="EC" id="2.7.13.3" evidence="2"/>
<dbReference type="RefSeq" id="WP_379935972.1">
    <property type="nucleotide sequence ID" value="NZ_JBHTHY010000014.1"/>
</dbReference>
<proteinExistence type="predicted"/>
<dbReference type="SMART" id="SM00086">
    <property type="entry name" value="PAC"/>
    <property type="match status" value="4"/>
</dbReference>
<dbReference type="InterPro" id="IPR013655">
    <property type="entry name" value="PAS_fold_3"/>
</dbReference>
<dbReference type="PROSITE" id="PS50113">
    <property type="entry name" value="PAC"/>
    <property type="match status" value="3"/>
</dbReference>
<evidence type="ECO:0000313" key="9">
    <source>
        <dbReference type="EMBL" id="MFD0799068.1"/>
    </source>
</evidence>
<dbReference type="SUPFAM" id="SSF55785">
    <property type="entry name" value="PYP-like sensor domain (PAS domain)"/>
    <property type="match status" value="4"/>
</dbReference>
<dbReference type="InterPro" id="IPR004358">
    <property type="entry name" value="Sig_transdc_His_kin-like_C"/>
</dbReference>
<dbReference type="CDD" id="cd00130">
    <property type="entry name" value="PAS"/>
    <property type="match status" value="3"/>
</dbReference>
<evidence type="ECO:0000259" key="8">
    <source>
        <dbReference type="PROSITE" id="PS50113"/>
    </source>
</evidence>
<feature type="domain" description="Histidine kinase" evidence="6">
    <location>
        <begin position="518"/>
        <end position="730"/>
    </location>
</feature>